<keyword evidence="3" id="KW-1185">Reference proteome</keyword>
<dbReference type="Gene3D" id="3.40.630.30">
    <property type="match status" value="1"/>
</dbReference>
<dbReference type="PANTHER" id="PTHR43441">
    <property type="entry name" value="RIBOSOMAL-PROTEIN-SERINE ACETYLTRANSFERASE"/>
    <property type="match status" value="1"/>
</dbReference>
<protein>
    <submittedName>
        <fullName evidence="2">Protein N-acetyltransferase, RimJ/RimL family</fullName>
    </submittedName>
</protein>
<gene>
    <name evidence="2" type="ORF">SAMN05216205_1719</name>
</gene>
<feature type="domain" description="N-acetyltransferase" evidence="1">
    <location>
        <begin position="21"/>
        <end position="181"/>
    </location>
</feature>
<dbReference type="RefSeq" id="WP_090464171.1">
    <property type="nucleotide sequence ID" value="NZ_FNRV01000001.1"/>
</dbReference>
<dbReference type="PANTHER" id="PTHR43441:SF11">
    <property type="entry name" value="RIBOSOMAL-PROTEIN-SERINE ACETYLTRANSFERASE"/>
    <property type="match status" value="1"/>
</dbReference>
<dbReference type="Proteomes" id="UP000199665">
    <property type="component" value="Unassembled WGS sequence"/>
</dbReference>
<dbReference type="PROSITE" id="PS51186">
    <property type="entry name" value="GNAT"/>
    <property type="match status" value="1"/>
</dbReference>
<proteinExistence type="predicted"/>
<dbReference type="EMBL" id="FNRV01000001">
    <property type="protein sequence ID" value="SEC19344.1"/>
    <property type="molecule type" value="Genomic_DNA"/>
</dbReference>
<comment type="caution">
    <text evidence="2">The sequence shown here is derived from an EMBL/GenBank/DDBJ whole genome shotgun (WGS) entry which is preliminary data.</text>
</comment>
<dbReference type="InterPro" id="IPR051908">
    <property type="entry name" value="Ribosomal_N-acetyltransferase"/>
</dbReference>
<reference evidence="2 3" key="1">
    <citation type="submission" date="2016-10" db="EMBL/GenBank/DDBJ databases">
        <authorList>
            <person name="Varghese N."/>
            <person name="Submissions S."/>
        </authorList>
    </citation>
    <scope>NUCLEOTIDE SEQUENCE [LARGE SCALE GENOMIC DNA]</scope>
    <source>
        <strain evidence="2 3">DSM 18327</strain>
    </source>
</reference>
<dbReference type="SUPFAM" id="SSF55729">
    <property type="entry name" value="Acyl-CoA N-acyltransferases (Nat)"/>
    <property type="match status" value="1"/>
</dbReference>
<dbReference type="InterPro" id="IPR016181">
    <property type="entry name" value="Acyl_CoA_acyltransferase"/>
</dbReference>
<accession>A0ABY0XU72</accession>
<evidence type="ECO:0000313" key="3">
    <source>
        <dbReference type="Proteomes" id="UP000199665"/>
    </source>
</evidence>
<evidence type="ECO:0000259" key="1">
    <source>
        <dbReference type="PROSITE" id="PS51186"/>
    </source>
</evidence>
<sequence length="196" mass="21834">MSAGVVRYVVMPSPSLSDGVLDIRAVQPSDIDAIRQWRNAQMDVLRQTAPISAEGQKRYFAERVWSELESSEPSQILLAIESDGVLIGYGGLVHISWPNRRAEVSFLLTPELEKKPDALTALFSRFLALLKQLAFEDLGLRRLCTETFAHRTRHIAILEASGFCYEGCLREHVLIDGKPTDSLTHGLLAGEWKKGS</sequence>
<dbReference type="InterPro" id="IPR000182">
    <property type="entry name" value="GNAT_dom"/>
</dbReference>
<evidence type="ECO:0000313" key="2">
    <source>
        <dbReference type="EMBL" id="SEC19344.1"/>
    </source>
</evidence>
<organism evidence="2 3">
    <name type="scientific">Pseudomonas mohnii</name>
    <dbReference type="NCBI Taxonomy" id="395600"/>
    <lineage>
        <taxon>Bacteria</taxon>
        <taxon>Pseudomonadati</taxon>
        <taxon>Pseudomonadota</taxon>
        <taxon>Gammaproteobacteria</taxon>
        <taxon>Pseudomonadales</taxon>
        <taxon>Pseudomonadaceae</taxon>
        <taxon>Pseudomonas</taxon>
    </lineage>
</organism>
<name>A0ABY0XU72_9PSED</name>
<dbReference type="Pfam" id="PF13420">
    <property type="entry name" value="Acetyltransf_4"/>
    <property type="match status" value="1"/>
</dbReference>